<dbReference type="Proteomes" id="UP000076584">
    <property type="component" value="Unassembled WGS sequence"/>
</dbReference>
<protein>
    <submittedName>
        <fullName evidence="1">Uncharacterized protein</fullName>
    </submittedName>
</protein>
<comment type="caution">
    <text evidence="1">The sequence shown here is derived from an EMBL/GenBank/DDBJ whole genome shotgun (WGS) entry which is preliminary data.</text>
</comment>
<gene>
    <name evidence="1" type="ORF">CI238_00710</name>
</gene>
<reference evidence="1 2" key="1">
    <citation type="submission" date="2015-06" db="EMBL/GenBank/DDBJ databases">
        <title>Survival trade-offs in plant roots during colonization by closely related pathogenic and mutualistic fungi.</title>
        <authorList>
            <person name="Hacquard S."/>
            <person name="Kracher B."/>
            <person name="Hiruma K."/>
            <person name="Weinman A."/>
            <person name="Muench P."/>
            <person name="Garrido Oter R."/>
            <person name="Ver Loren van Themaat E."/>
            <person name="Dallerey J.-F."/>
            <person name="Damm U."/>
            <person name="Henrissat B."/>
            <person name="Lespinet O."/>
            <person name="Thon M."/>
            <person name="Kemen E."/>
            <person name="McHardy A.C."/>
            <person name="Schulze-Lefert P."/>
            <person name="O'Connell R.J."/>
        </authorList>
    </citation>
    <scope>NUCLEOTIDE SEQUENCE [LARGE SCALE GENOMIC DNA]</scope>
    <source>
        <strain evidence="1 2">MAFF 238704</strain>
    </source>
</reference>
<evidence type="ECO:0000313" key="1">
    <source>
        <dbReference type="EMBL" id="KZL69619.1"/>
    </source>
</evidence>
<accession>A0A166RR87</accession>
<organism evidence="1 2">
    <name type="scientific">Colletotrichum incanum</name>
    <name type="common">Soybean anthracnose fungus</name>
    <dbReference type="NCBI Taxonomy" id="1573173"/>
    <lineage>
        <taxon>Eukaryota</taxon>
        <taxon>Fungi</taxon>
        <taxon>Dikarya</taxon>
        <taxon>Ascomycota</taxon>
        <taxon>Pezizomycotina</taxon>
        <taxon>Sordariomycetes</taxon>
        <taxon>Hypocreomycetidae</taxon>
        <taxon>Glomerellales</taxon>
        <taxon>Glomerellaceae</taxon>
        <taxon>Colletotrichum</taxon>
        <taxon>Colletotrichum spaethianum species complex</taxon>
    </lineage>
</organism>
<evidence type="ECO:0000313" key="2">
    <source>
        <dbReference type="Proteomes" id="UP000076584"/>
    </source>
</evidence>
<sequence length="72" mass="7666">MSSSHLITKPLMSSLLLPASNPLSTPLNKTSQGIQDAQGMDGWASALSAVLWLTPRKARECYGQISDSGVFC</sequence>
<keyword evidence="2" id="KW-1185">Reference proteome</keyword>
<proteinExistence type="predicted"/>
<dbReference type="AlphaFoldDB" id="A0A166RR87"/>
<dbReference type="EMBL" id="LFIW01002480">
    <property type="protein sequence ID" value="KZL69619.1"/>
    <property type="molecule type" value="Genomic_DNA"/>
</dbReference>
<name>A0A166RR87_COLIC</name>